<dbReference type="PANTHER" id="PTHR35377">
    <property type="entry name" value="ANTITOXIN VAPB49-RELATED-RELATED"/>
    <property type="match status" value="1"/>
</dbReference>
<comment type="similarity">
    <text evidence="1 2">Belongs to the phD/YefM antitoxin family.</text>
</comment>
<dbReference type="RefSeq" id="WP_249750334.1">
    <property type="nucleotide sequence ID" value="NZ_CP097298.1"/>
</dbReference>
<evidence type="ECO:0000256" key="2">
    <source>
        <dbReference type="RuleBase" id="RU362080"/>
    </source>
</evidence>
<evidence type="ECO:0000313" key="3">
    <source>
        <dbReference type="EMBL" id="URI13874.1"/>
    </source>
</evidence>
<gene>
    <name evidence="3" type="ORF">M8231_08485</name>
</gene>
<proteinExistence type="inferred from homology"/>
<accession>A0ABY4SHX2</accession>
<evidence type="ECO:0000313" key="4">
    <source>
        <dbReference type="Proteomes" id="UP001055429"/>
    </source>
</evidence>
<evidence type="ECO:0000256" key="1">
    <source>
        <dbReference type="ARBA" id="ARBA00009981"/>
    </source>
</evidence>
<dbReference type="InterPro" id="IPR051416">
    <property type="entry name" value="phD-YefM_TA_antitoxins"/>
</dbReference>
<dbReference type="NCBIfam" id="TIGR01552">
    <property type="entry name" value="phd_fam"/>
    <property type="match status" value="1"/>
</dbReference>
<dbReference type="InterPro" id="IPR006442">
    <property type="entry name" value="Antitoxin_Phd/YefM"/>
</dbReference>
<name>A0ABY4SHX2_9CAUL</name>
<dbReference type="Gene3D" id="3.40.1620.10">
    <property type="entry name" value="YefM-like domain"/>
    <property type="match status" value="1"/>
</dbReference>
<dbReference type="SUPFAM" id="SSF143120">
    <property type="entry name" value="YefM-like"/>
    <property type="match status" value="1"/>
</dbReference>
<dbReference type="Proteomes" id="UP001055429">
    <property type="component" value="Chromosome"/>
</dbReference>
<sequence length="79" mass="8995">MERINLADAKAHLSELVTRASNGEEIEIVRRGKSVARLLPPEKPRKPFDWDELERVTSAMTPQPESAGDFMRKLRDSGY</sequence>
<keyword evidence="4" id="KW-1185">Reference proteome</keyword>
<protein>
    <recommendedName>
        <fullName evidence="2">Antitoxin</fullName>
    </recommendedName>
</protein>
<dbReference type="InterPro" id="IPR036165">
    <property type="entry name" value="YefM-like_sf"/>
</dbReference>
<comment type="function">
    <text evidence="2">Antitoxin component of a type II toxin-antitoxin (TA) system.</text>
</comment>
<reference evidence="3" key="1">
    <citation type="submission" date="2022-05" db="EMBL/GenBank/DDBJ databases">
        <title>Brevundimonas albigilva TT17 genome sequence.</title>
        <authorList>
            <person name="Lee K."/>
            <person name="Son H."/>
        </authorList>
    </citation>
    <scope>NUCLEOTIDE SEQUENCE</scope>
    <source>
        <strain evidence="3">TT17</strain>
    </source>
</reference>
<dbReference type="PANTHER" id="PTHR35377:SF4">
    <property type="entry name" value="PREVENT-HOST-DEATH FAMILY PROTEIN"/>
    <property type="match status" value="1"/>
</dbReference>
<organism evidence="3 4">
    <name type="scientific">Brevundimonas albigilva</name>
    <dbReference type="NCBI Taxonomy" id="1312364"/>
    <lineage>
        <taxon>Bacteria</taxon>
        <taxon>Pseudomonadati</taxon>
        <taxon>Pseudomonadota</taxon>
        <taxon>Alphaproteobacteria</taxon>
        <taxon>Caulobacterales</taxon>
        <taxon>Caulobacteraceae</taxon>
        <taxon>Brevundimonas</taxon>
    </lineage>
</organism>
<dbReference type="Pfam" id="PF02604">
    <property type="entry name" value="PhdYeFM_antitox"/>
    <property type="match status" value="1"/>
</dbReference>
<dbReference type="EMBL" id="CP097649">
    <property type="protein sequence ID" value="URI13874.1"/>
    <property type="molecule type" value="Genomic_DNA"/>
</dbReference>